<feature type="transmembrane region" description="Helical" evidence="1">
    <location>
        <begin position="56"/>
        <end position="81"/>
    </location>
</feature>
<dbReference type="OMA" id="WKGEMIR"/>
<evidence type="ECO:0000313" key="3">
    <source>
        <dbReference type="EnsemblMetazoa" id="CapteP79228"/>
    </source>
</evidence>
<reference evidence="3" key="3">
    <citation type="submission" date="2015-06" db="UniProtKB">
        <authorList>
            <consortium name="EnsemblMetazoa"/>
        </authorList>
    </citation>
    <scope>IDENTIFICATION</scope>
</reference>
<feature type="transmembrane region" description="Helical" evidence="1">
    <location>
        <begin position="7"/>
        <end position="25"/>
    </location>
</feature>
<reference evidence="4" key="1">
    <citation type="submission" date="2012-12" db="EMBL/GenBank/DDBJ databases">
        <authorList>
            <person name="Hellsten U."/>
            <person name="Grimwood J."/>
            <person name="Chapman J.A."/>
            <person name="Shapiro H."/>
            <person name="Aerts A."/>
            <person name="Otillar R.P."/>
            <person name="Terry A.Y."/>
            <person name="Boore J.L."/>
            <person name="Simakov O."/>
            <person name="Marletaz F."/>
            <person name="Cho S.-J."/>
            <person name="Edsinger-Gonzales E."/>
            <person name="Havlak P."/>
            <person name="Kuo D.-H."/>
            <person name="Larsson T."/>
            <person name="Lv J."/>
            <person name="Arendt D."/>
            <person name="Savage R."/>
            <person name="Osoegawa K."/>
            <person name="de Jong P."/>
            <person name="Lindberg D.R."/>
            <person name="Seaver E.C."/>
            <person name="Weisblat D.A."/>
            <person name="Putnam N.H."/>
            <person name="Grigoriev I.V."/>
            <person name="Rokhsar D.S."/>
        </authorList>
    </citation>
    <scope>NUCLEOTIDE SEQUENCE</scope>
    <source>
        <strain evidence="4">I ESC-2004</strain>
    </source>
</reference>
<dbReference type="PANTHER" id="PTHR16125:SF1">
    <property type="entry name" value="TRANSMEMBRANE PROTEIN 74B-LIKE"/>
    <property type="match status" value="1"/>
</dbReference>
<feature type="non-terminal residue" evidence="2">
    <location>
        <position position="1"/>
    </location>
</feature>
<dbReference type="EnsemblMetazoa" id="CapteT79228">
    <property type="protein sequence ID" value="CapteP79228"/>
    <property type="gene ID" value="CapteG79228"/>
</dbReference>
<dbReference type="Pfam" id="PF14927">
    <property type="entry name" value="Neurensin"/>
    <property type="match status" value="1"/>
</dbReference>
<organism evidence="2">
    <name type="scientific">Capitella teleta</name>
    <name type="common">Polychaete worm</name>
    <dbReference type="NCBI Taxonomy" id="283909"/>
    <lineage>
        <taxon>Eukaryota</taxon>
        <taxon>Metazoa</taxon>
        <taxon>Spiralia</taxon>
        <taxon>Lophotrochozoa</taxon>
        <taxon>Annelida</taxon>
        <taxon>Polychaeta</taxon>
        <taxon>Sedentaria</taxon>
        <taxon>Scolecida</taxon>
        <taxon>Capitellidae</taxon>
        <taxon>Capitella</taxon>
    </lineage>
</organism>
<dbReference type="InterPro" id="IPR029695">
    <property type="entry name" value="TMEM74-like"/>
</dbReference>
<evidence type="ECO:0000256" key="1">
    <source>
        <dbReference type="SAM" id="Phobius"/>
    </source>
</evidence>
<keyword evidence="4" id="KW-1185">Reference proteome</keyword>
<dbReference type="Proteomes" id="UP000014760">
    <property type="component" value="Unassembled WGS sequence"/>
</dbReference>
<accession>R7UF11</accession>
<keyword evidence="1" id="KW-1133">Transmembrane helix</keyword>
<dbReference type="PANTHER" id="PTHR16125">
    <property type="entry name" value="TRANSMEMBRANE PROTEIN 74"/>
    <property type="match status" value="1"/>
</dbReference>
<dbReference type="HOGENOM" id="CLU_2504194_0_0_1"/>
<dbReference type="AlphaFoldDB" id="R7UF11"/>
<dbReference type="EMBL" id="AMQN01001381">
    <property type="status" value="NOT_ANNOTATED_CDS"/>
    <property type="molecule type" value="Genomic_DNA"/>
</dbReference>
<keyword evidence="1" id="KW-0472">Membrane</keyword>
<gene>
    <name evidence="2" type="ORF">CAPTEDRAFT_79228</name>
</gene>
<feature type="non-terminal residue" evidence="2">
    <location>
        <position position="86"/>
    </location>
</feature>
<name>R7UF11_CAPTE</name>
<protein>
    <submittedName>
        <fullName evidence="2 3">Uncharacterized protein</fullName>
    </submittedName>
</protein>
<proteinExistence type="predicted"/>
<keyword evidence="1" id="KW-0812">Transmembrane</keyword>
<evidence type="ECO:0000313" key="4">
    <source>
        <dbReference type="Proteomes" id="UP000014760"/>
    </source>
</evidence>
<dbReference type="EMBL" id="KB302197">
    <property type="protein sequence ID" value="ELU04559.1"/>
    <property type="molecule type" value="Genomic_DNA"/>
</dbReference>
<dbReference type="OrthoDB" id="6096234at2759"/>
<reference evidence="2 4" key="2">
    <citation type="journal article" date="2013" name="Nature">
        <title>Insights into bilaterian evolution from three spiralian genomes.</title>
        <authorList>
            <person name="Simakov O."/>
            <person name="Marletaz F."/>
            <person name="Cho S.J."/>
            <person name="Edsinger-Gonzales E."/>
            <person name="Havlak P."/>
            <person name="Hellsten U."/>
            <person name="Kuo D.H."/>
            <person name="Larsson T."/>
            <person name="Lv J."/>
            <person name="Arendt D."/>
            <person name="Savage R."/>
            <person name="Osoegawa K."/>
            <person name="de Jong P."/>
            <person name="Grimwood J."/>
            <person name="Chapman J.A."/>
            <person name="Shapiro H."/>
            <person name="Aerts A."/>
            <person name="Otillar R.P."/>
            <person name="Terry A.Y."/>
            <person name="Boore J.L."/>
            <person name="Grigoriev I.V."/>
            <person name="Lindberg D.R."/>
            <person name="Seaver E.C."/>
            <person name="Weisblat D.A."/>
            <person name="Putnam N.H."/>
            <person name="Rokhsar D.S."/>
        </authorList>
    </citation>
    <scope>NUCLEOTIDE SEQUENCE</scope>
    <source>
        <strain evidence="2 4">I ESC-2004</strain>
    </source>
</reference>
<evidence type="ECO:0000313" key="2">
    <source>
        <dbReference type="EMBL" id="ELU04559.1"/>
    </source>
</evidence>
<sequence length="86" mass="9406">VDWCLGVALGAMIIGIVFVMLGYIVPREYERDPDIPARKMEAIEKYYIQVNNALDAFTVAGMSLITLGAVILAVIVTVVFCEGEIL</sequence>